<keyword evidence="3" id="KW-0963">Cytoplasm</keyword>
<protein>
    <recommendedName>
        <fullName evidence="8">Armadillo repeat-containing protein 8</fullName>
    </recommendedName>
</protein>
<dbReference type="PANTHER" id="PTHR15651">
    <property type="entry name" value="ARMADILLO REPEAT-CONTAINING PROTEIN 8"/>
    <property type="match status" value="1"/>
</dbReference>
<keyword evidence="5" id="KW-0539">Nucleus</keyword>
<dbReference type="Gene3D" id="1.25.10.10">
    <property type="entry name" value="Leucine-rich Repeat Variant"/>
    <property type="match status" value="1"/>
</dbReference>
<evidence type="ECO:0000256" key="5">
    <source>
        <dbReference type="ARBA" id="ARBA00023242"/>
    </source>
</evidence>
<dbReference type="GO" id="GO:0034657">
    <property type="term" value="C:GID complex"/>
    <property type="evidence" value="ECO:0007669"/>
    <property type="project" value="TreeGrafter"/>
</dbReference>
<dbReference type="SMART" id="SM00185">
    <property type="entry name" value="ARM"/>
    <property type="match status" value="3"/>
</dbReference>
<evidence type="ECO:0000256" key="1">
    <source>
        <dbReference type="ARBA" id="ARBA00004123"/>
    </source>
</evidence>
<dbReference type="InterPro" id="IPR011989">
    <property type="entry name" value="ARM-like"/>
</dbReference>
<dbReference type="Pfam" id="PF00514">
    <property type="entry name" value="Arm"/>
    <property type="match status" value="1"/>
</dbReference>
<organism evidence="6 7">
    <name type="scientific">Ostreobium quekettii</name>
    <dbReference type="NCBI Taxonomy" id="121088"/>
    <lineage>
        <taxon>Eukaryota</taxon>
        <taxon>Viridiplantae</taxon>
        <taxon>Chlorophyta</taxon>
        <taxon>core chlorophytes</taxon>
        <taxon>Ulvophyceae</taxon>
        <taxon>TCBD clade</taxon>
        <taxon>Bryopsidales</taxon>
        <taxon>Ostreobineae</taxon>
        <taxon>Ostreobiaceae</taxon>
        <taxon>Ostreobium</taxon>
    </lineage>
</organism>
<sequence length="179" mass="19936">MSVCVLTQSMRAPKDQIFADPALERLVALLSSGKRTFSQMSASVLARCCHTAQQQELLLQAGALHGLLQLLKSPYKSCQQSALDALAALSMRNDEVCQQVMQHPGVDDELVRFTKNRSPSIRLLACSCLTNLACSSDWDNMEGEMKHRYKHVLQVLVKLLNEPTIREQVPEVLSRLTEA</sequence>
<feature type="non-terminal residue" evidence="6">
    <location>
        <position position="1"/>
    </location>
</feature>
<dbReference type="GO" id="GO:0043161">
    <property type="term" value="P:proteasome-mediated ubiquitin-dependent protein catabolic process"/>
    <property type="evidence" value="ECO:0007669"/>
    <property type="project" value="TreeGrafter"/>
</dbReference>
<accession>A0A8S1J9I0</accession>
<keyword evidence="4" id="KW-0677">Repeat</keyword>
<dbReference type="AlphaFoldDB" id="A0A8S1J9I0"/>
<gene>
    <name evidence="6" type="ORF">OSTQU699_LOCUS8214</name>
</gene>
<evidence type="ECO:0000313" key="7">
    <source>
        <dbReference type="Proteomes" id="UP000708148"/>
    </source>
</evidence>
<dbReference type="SUPFAM" id="SSF48371">
    <property type="entry name" value="ARM repeat"/>
    <property type="match status" value="1"/>
</dbReference>
<evidence type="ECO:0008006" key="8">
    <source>
        <dbReference type="Google" id="ProtNLM"/>
    </source>
</evidence>
<dbReference type="Proteomes" id="UP000708148">
    <property type="component" value="Unassembled WGS sequence"/>
</dbReference>
<keyword evidence="7" id="KW-1185">Reference proteome</keyword>
<dbReference type="GO" id="GO:0005634">
    <property type="term" value="C:nucleus"/>
    <property type="evidence" value="ECO:0007669"/>
    <property type="project" value="UniProtKB-SubCell"/>
</dbReference>
<dbReference type="InterPro" id="IPR000225">
    <property type="entry name" value="Armadillo"/>
</dbReference>
<name>A0A8S1J9I0_9CHLO</name>
<evidence type="ECO:0000313" key="6">
    <source>
        <dbReference type="EMBL" id="CAD7702857.1"/>
    </source>
</evidence>
<comment type="caution">
    <text evidence="6">The sequence shown here is derived from an EMBL/GenBank/DDBJ whole genome shotgun (WGS) entry which is preliminary data.</text>
</comment>
<dbReference type="EMBL" id="CAJHUC010001979">
    <property type="protein sequence ID" value="CAD7702857.1"/>
    <property type="molecule type" value="Genomic_DNA"/>
</dbReference>
<proteinExistence type="predicted"/>
<dbReference type="InterPro" id="IPR016024">
    <property type="entry name" value="ARM-type_fold"/>
</dbReference>
<comment type="subcellular location">
    <subcellularLocation>
        <location evidence="2">Cytoplasm</location>
    </subcellularLocation>
    <subcellularLocation>
        <location evidence="1">Nucleus</location>
    </subcellularLocation>
</comment>
<dbReference type="GO" id="GO:0005737">
    <property type="term" value="C:cytoplasm"/>
    <property type="evidence" value="ECO:0007669"/>
    <property type="project" value="UniProtKB-SubCell"/>
</dbReference>
<evidence type="ECO:0000256" key="3">
    <source>
        <dbReference type="ARBA" id="ARBA00022490"/>
    </source>
</evidence>
<dbReference type="OrthoDB" id="5559898at2759"/>
<evidence type="ECO:0000256" key="4">
    <source>
        <dbReference type="ARBA" id="ARBA00022737"/>
    </source>
</evidence>
<dbReference type="PANTHER" id="PTHR15651:SF7">
    <property type="entry name" value="ARMADILLO REPEAT-CONTAINING PROTEIN 8"/>
    <property type="match status" value="1"/>
</dbReference>
<evidence type="ECO:0000256" key="2">
    <source>
        <dbReference type="ARBA" id="ARBA00004496"/>
    </source>
</evidence>
<reference evidence="6" key="1">
    <citation type="submission" date="2020-12" db="EMBL/GenBank/DDBJ databases">
        <authorList>
            <person name="Iha C."/>
        </authorList>
    </citation>
    <scope>NUCLEOTIDE SEQUENCE</scope>
</reference>
<dbReference type="InterPro" id="IPR038739">
    <property type="entry name" value="ARMC8/Vid28"/>
</dbReference>